<evidence type="ECO:0000256" key="1">
    <source>
        <dbReference type="ARBA" id="ARBA00001933"/>
    </source>
</evidence>
<comment type="similarity">
    <text evidence="2 6">Belongs to the class-III pyridoxal-phosphate-dependent aminotransferase family.</text>
</comment>
<evidence type="ECO:0000256" key="4">
    <source>
        <dbReference type="ARBA" id="ARBA00022679"/>
    </source>
</evidence>
<dbReference type="PROSITE" id="PS00600">
    <property type="entry name" value="AA_TRANSFER_CLASS_3"/>
    <property type="match status" value="1"/>
</dbReference>
<dbReference type="GO" id="GO:0008483">
    <property type="term" value="F:transaminase activity"/>
    <property type="evidence" value="ECO:0007669"/>
    <property type="project" value="UniProtKB-KW"/>
</dbReference>
<dbReference type="InterPro" id="IPR015424">
    <property type="entry name" value="PyrdxlP-dep_Trfase"/>
</dbReference>
<dbReference type="GO" id="GO:0005829">
    <property type="term" value="C:cytosol"/>
    <property type="evidence" value="ECO:0007669"/>
    <property type="project" value="TreeGrafter"/>
</dbReference>
<protein>
    <submittedName>
        <fullName evidence="7">Putrescine aminotransferase</fullName>
        <ecNumber evidence="7">2.6.1.-</ecNumber>
    </submittedName>
</protein>
<dbReference type="InterPro" id="IPR015422">
    <property type="entry name" value="PyrdxlP-dep_Trfase_small"/>
</dbReference>
<comment type="caution">
    <text evidence="7">The sequence shown here is derived from an EMBL/GenBank/DDBJ whole genome shotgun (WGS) entry which is preliminary data.</text>
</comment>
<evidence type="ECO:0000256" key="2">
    <source>
        <dbReference type="ARBA" id="ARBA00008954"/>
    </source>
</evidence>
<dbReference type="SUPFAM" id="SSF53383">
    <property type="entry name" value="PLP-dependent transferases"/>
    <property type="match status" value="1"/>
</dbReference>
<keyword evidence="3 7" id="KW-0032">Aminotransferase</keyword>
<evidence type="ECO:0000313" key="7">
    <source>
        <dbReference type="EMBL" id="MBB3021099.1"/>
    </source>
</evidence>
<dbReference type="Gene3D" id="3.90.1150.10">
    <property type="entry name" value="Aspartate Aminotransferase, domain 1"/>
    <property type="match status" value="1"/>
</dbReference>
<dbReference type="Proteomes" id="UP000532010">
    <property type="component" value="Unassembled WGS sequence"/>
</dbReference>
<evidence type="ECO:0000256" key="3">
    <source>
        <dbReference type="ARBA" id="ARBA00022576"/>
    </source>
</evidence>
<organism evidence="7 8">
    <name type="scientific">Microvirga lupini</name>
    <dbReference type="NCBI Taxonomy" id="420324"/>
    <lineage>
        <taxon>Bacteria</taxon>
        <taxon>Pseudomonadati</taxon>
        <taxon>Pseudomonadota</taxon>
        <taxon>Alphaproteobacteria</taxon>
        <taxon>Hyphomicrobiales</taxon>
        <taxon>Methylobacteriaceae</taxon>
        <taxon>Microvirga</taxon>
    </lineage>
</organism>
<dbReference type="FunFam" id="3.40.640.10:FF:000014">
    <property type="entry name" value="Adenosylmethionine-8-amino-7-oxononanoate aminotransferase, probable"/>
    <property type="match status" value="1"/>
</dbReference>
<dbReference type="CDD" id="cd00610">
    <property type="entry name" value="OAT_like"/>
    <property type="match status" value="1"/>
</dbReference>
<dbReference type="EMBL" id="JACHWB010000007">
    <property type="protein sequence ID" value="MBB3021099.1"/>
    <property type="molecule type" value="Genomic_DNA"/>
</dbReference>
<dbReference type="Pfam" id="PF00202">
    <property type="entry name" value="Aminotran_3"/>
    <property type="match status" value="1"/>
</dbReference>
<dbReference type="InterPro" id="IPR015421">
    <property type="entry name" value="PyrdxlP-dep_Trfase_major"/>
</dbReference>
<sequence length="457" mass="50684">MKMPDMSDLASWQSIDRAHHIHPFTDQKALRASGSRIICKGEGVYLQDVEGNRYLDGMAGLWCVNVGYGRQELVTAATRQMEELAYYNCFFNTSTPAATRLSQLLAQVTPDGFNQCFFTNSGSEANDTVLRFGRHYWALKGKPEKTIFISRRNAYHGSTVAAGSLGGMAWMHSQGGLPIPDIAHIDQPYWYHEGGDETPEEFGIRVARQLKAKIRELGPDRVAAFIAEPIQGSGGVIIPPSTYWPEIKRICAENEILFIADEVICGFGRTGKWFGSEFYDLKPDMMSMAKGLSSGYVPIGAVMMSDEVADTLVANGFLSHGFTYSGHPLACAVAVRNIEIMLNERLVERVESDIGPYFQEKWASLKNHALVGEARSIGLIAGLEMVKDKSRREKFPTTARVGLFFREAAFRNGLVLRAIGDTVVASPPLVITHAEVDELIEKLGRTLDETERYVRTL</sequence>
<reference evidence="7 8" key="1">
    <citation type="submission" date="2020-08" db="EMBL/GenBank/DDBJ databases">
        <title>The Agave Microbiome: Exploring the role of microbial communities in plant adaptations to desert environments.</title>
        <authorList>
            <person name="Partida-Martinez L.P."/>
        </authorList>
    </citation>
    <scope>NUCLEOTIDE SEQUENCE [LARGE SCALE GENOMIC DNA]</scope>
    <source>
        <strain evidence="7 8">AT3.9</strain>
    </source>
</reference>
<keyword evidence="4 7" id="KW-0808">Transferase</keyword>
<keyword evidence="8" id="KW-1185">Reference proteome</keyword>
<dbReference type="AlphaFoldDB" id="A0A7W4VPU1"/>
<keyword evidence="5 6" id="KW-0663">Pyridoxal phosphate</keyword>
<dbReference type="NCBIfam" id="NF004767">
    <property type="entry name" value="PRK06105.1"/>
    <property type="match status" value="1"/>
</dbReference>
<dbReference type="GO" id="GO:0030170">
    <property type="term" value="F:pyridoxal phosphate binding"/>
    <property type="evidence" value="ECO:0007669"/>
    <property type="project" value="InterPro"/>
</dbReference>
<name>A0A7W4VPU1_9HYPH</name>
<evidence type="ECO:0000256" key="5">
    <source>
        <dbReference type="ARBA" id="ARBA00022898"/>
    </source>
</evidence>
<dbReference type="InterPro" id="IPR049704">
    <property type="entry name" value="Aminotrans_3_PPA_site"/>
</dbReference>
<evidence type="ECO:0000313" key="8">
    <source>
        <dbReference type="Proteomes" id="UP000532010"/>
    </source>
</evidence>
<comment type="cofactor">
    <cofactor evidence="1">
        <name>pyridoxal 5'-phosphate</name>
        <dbReference type="ChEBI" id="CHEBI:597326"/>
    </cofactor>
</comment>
<dbReference type="InterPro" id="IPR005814">
    <property type="entry name" value="Aminotrans_3"/>
</dbReference>
<dbReference type="EC" id="2.6.1.-" evidence="7"/>
<evidence type="ECO:0000256" key="6">
    <source>
        <dbReference type="RuleBase" id="RU003560"/>
    </source>
</evidence>
<accession>A0A7W4VPU1</accession>
<gene>
    <name evidence="7" type="ORF">FHR70_004189</name>
</gene>
<dbReference type="NCBIfam" id="NF005682">
    <property type="entry name" value="PRK07480.1"/>
    <property type="match status" value="1"/>
</dbReference>
<dbReference type="PANTHER" id="PTHR43094:SF1">
    <property type="entry name" value="AMINOTRANSFERASE CLASS-III"/>
    <property type="match status" value="1"/>
</dbReference>
<dbReference type="PANTHER" id="PTHR43094">
    <property type="entry name" value="AMINOTRANSFERASE"/>
    <property type="match status" value="1"/>
</dbReference>
<dbReference type="PIRSF" id="PIRSF000521">
    <property type="entry name" value="Transaminase_4ab_Lys_Orn"/>
    <property type="match status" value="1"/>
</dbReference>
<dbReference type="Gene3D" id="3.40.640.10">
    <property type="entry name" value="Type I PLP-dependent aspartate aminotransferase-like (Major domain)"/>
    <property type="match status" value="1"/>
</dbReference>
<proteinExistence type="inferred from homology"/>